<name>A0ABQ1ER72_9BACL</name>
<dbReference type="Proteomes" id="UP000615455">
    <property type="component" value="Unassembled WGS sequence"/>
</dbReference>
<reference evidence="2" key="1">
    <citation type="journal article" date="2019" name="Int. J. Syst. Evol. Microbiol.">
        <title>The Global Catalogue of Microorganisms (GCM) 10K type strain sequencing project: providing services to taxonomists for standard genome sequencing and annotation.</title>
        <authorList>
            <consortium name="The Broad Institute Genomics Platform"/>
            <consortium name="The Broad Institute Genome Sequencing Center for Infectious Disease"/>
            <person name="Wu L."/>
            <person name="Ma J."/>
        </authorList>
    </citation>
    <scope>NUCLEOTIDE SEQUENCE [LARGE SCALE GENOMIC DNA]</scope>
    <source>
        <strain evidence="2">CGMCC 1.15043</strain>
    </source>
</reference>
<accession>A0ABQ1ER72</accession>
<evidence type="ECO:0000313" key="2">
    <source>
        <dbReference type="Proteomes" id="UP000615455"/>
    </source>
</evidence>
<proteinExistence type="predicted"/>
<protein>
    <recommendedName>
        <fullName evidence="3">MFS transporter</fullName>
    </recommendedName>
</protein>
<evidence type="ECO:0000313" key="1">
    <source>
        <dbReference type="EMBL" id="GFZ83042.1"/>
    </source>
</evidence>
<evidence type="ECO:0008006" key="3">
    <source>
        <dbReference type="Google" id="ProtNLM"/>
    </source>
</evidence>
<dbReference type="RefSeq" id="WP_229757674.1">
    <property type="nucleotide sequence ID" value="NZ_BMHE01000014.1"/>
</dbReference>
<keyword evidence="2" id="KW-1185">Reference proteome</keyword>
<gene>
    <name evidence="1" type="ORF">GCM10008018_31230</name>
</gene>
<comment type="caution">
    <text evidence="1">The sequence shown here is derived from an EMBL/GenBank/DDBJ whole genome shotgun (WGS) entry which is preliminary data.</text>
</comment>
<sequence length="65" mass="7253">MSNKDVSYQPSRYILPKPVKLWAFNVLATCSFAYSQSQLALTMLTCKMLVTIGLSKLSKLLPKQG</sequence>
<dbReference type="EMBL" id="BMHE01000014">
    <property type="protein sequence ID" value="GFZ83042.1"/>
    <property type="molecule type" value="Genomic_DNA"/>
</dbReference>
<organism evidence="1 2">
    <name type="scientific">Paenibacillus marchantiophytorum</name>
    <dbReference type="NCBI Taxonomy" id="1619310"/>
    <lineage>
        <taxon>Bacteria</taxon>
        <taxon>Bacillati</taxon>
        <taxon>Bacillota</taxon>
        <taxon>Bacilli</taxon>
        <taxon>Bacillales</taxon>
        <taxon>Paenibacillaceae</taxon>
        <taxon>Paenibacillus</taxon>
    </lineage>
</organism>